<name>A0A819H2R9_9BILA</name>
<dbReference type="AlphaFoldDB" id="A0A819H2R9"/>
<evidence type="ECO:0000256" key="1">
    <source>
        <dbReference type="ARBA" id="ARBA00005662"/>
    </source>
</evidence>
<organism evidence="4 5">
    <name type="scientific">Rotaria sordida</name>
    <dbReference type="NCBI Taxonomy" id="392033"/>
    <lineage>
        <taxon>Eukaryota</taxon>
        <taxon>Metazoa</taxon>
        <taxon>Spiralia</taxon>
        <taxon>Gnathifera</taxon>
        <taxon>Rotifera</taxon>
        <taxon>Eurotatoria</taxon>
        <taxon>Bdelloidea</taxon>
        <taxon>Philodinida</taxon>
        <taxon>Philodinidae</taxon>
        <taxon>Rotaria</taxon>
    </lineage>
</organism>
<reference evidence="4" key="1">
    <citation type="submission" date="2021-02" db="EMBL/GenBank/DDBJ databases">
        <authorList>
            <person name="Nowell W R."/>
        </authorList>
    </citation>
    <scope>NUCLEOTIDE SEQUENCE</scope>
</reference>
<evidence type="ECO:0000313" key="3">
    <source>
        <dbReference type="EMBL" id="CAF0980106.1"/>
    </source>
</evidence>
<sequence length="129" mass="15080">MKIQELARWMIKQGVDLIHGHLSHHVQDVEIVERKDRTRGLILYGRDDFLDDYAIDQQYRNDLGVLFQLHISVSFLPSKGNTSKLIHLHSLSAYPTRCSNFQVNRLTSEDVDWTWTIGQNSEIILDIYK</sequence>
<gene>
    <name evidence="4" type="ORF">OTI717_LOCUS23318</name>
    <name evidence="3" type="ORF">RFH988_LOCUS13100</name>
</gene>
<dbReference type="SUPFAM" id="SSF56300">
    <property type="entry name" value="Metallo-dependent phosphatases"/>
    <property type="match status" value="1"/>
</dbReference>
<comment type="similarity">
    <text evidence="1">Belongs to the CapA family.</text>
</comment>
<accession>A0A819H2R9</accession>
<dbReference type="PANTHER" id="PTHR33393">
    <property type="entry name" value="POLYGLUTAMINE SYNTHESIS ACCESSORY PROTEIN RV0574C-RELATED"/>
    <property type="match status" value="1"/>
</dbReference>
<evidence type="ECO:0000313" key="5">
    <source>
        <dbReference type="Proteomes" id="UP000663823"/>
    </source>
</evidence>
<dbReference type="EMBL" id="CAJOAX010004143">
    <property type="protein sequence ID" value="CAF3891902.1"/>
    <property type="molecule type" value="Genomic_DNA"/>
</dbReference>
<evidence type="ECO:0000313" key="4">
    <source>
        <dbReference type="EMBL" id="CAF3891902.1"/>
    </source>
</evidence>
<dbReference type="OrthoDB" id="189619at2759"/>
<dbReference type="InterPro" id="IPR029052">
    <property type="entry name" value="Metallo-depent_PP-like"/>
</dbReference>
<proteinExistence type="inferred from homology"/>
<dbReference type="Pfam" id="PF09587">
    <property type="entry name" value="PGA_cap"/>
    <property type="match status" value="1"/>
</dbReference>
<dbReference type="InterPro" id="IPR019079">
    <property type="entry name" value="Capsule_synth_CapA"/>
</dbReference>
<evidence type="ECO:0000259" key="2">
    <source>
        <dbReference type="Pfam" id="PF09587"/>
    </source>
</evidence>
<feature type="domain" description="Capsule synthesis protein CapA" evidence="2">
    <location>
        <begin position="4"/>
        <end position="53"/>
    </location>
</feature>
<comment type="caution">
    <text evidence="4">The sequence shown here is derived from an EMBL/GenBank/DDBJ whole genome shotgun (WGS) entry which is preliminary data.</text>
</comment>
<dbReference type="PANTHER" id="PTHR33393:SF11">
    <property type="entry name" value="POLYGLUTAMINE SYNTHESIS ACCESSORY PROTEIN RV0574C-RELATED"/>
    <property type="match status" value="1"/>
</dbReference>
<dbReference type="Proteomes" id="UP000663882">
    <property type="component" value="Unassembled WGS sequence"/>
</dbReference>
<dbReference type="Proteomes" id="UP000663823">
    <property type="component" value="Unassembled WGS sequence"/>
</dbReference>
<protein>
    <recommendedName>
        <fullName evidence="2">Capsule synthesis protein CapA domain-containing protein</fullName>
    </recommendedName>
</protein>
<dbReference type="EMBL" id="CAJNOO010000567">
    <property type="protein sequence ID" value="CAF0980106.1"/>
    <property type="molecule type" value="Genomic_DNA"/>
</dbReference>
<dbReference type="InterPro" id="IPR052169">
    <property type="entry name" value="CW_Biosynth-Accessory"/>
</dbReference>